<reference evidence="4" key="1">
    <citation type="submission" date="2020-10" db="EMBL/GenBank/DDBJ databases">
        <authorList>
            <person name="Kikuchi T."/>
        </authorList>
    </citation>
    <scope>NUCLEOTIDE SEQUENCE</scope>
    <source>
        <strain evidence="4">NKZ352</strain>
    </source>
</reference>
<accession>A0A8S1HHT9</accession>
<keyword evidence="5" id="KW-1185">Reference proteome</keyword>
<evidence type="ECO:0000259" key="3">
    <source>
        <dbReference type="PROSITE" id="PS50097"/>
    </source>
</evidence>
<dbReference type="InterPro" id="IPR043380">
    <property type="entry name" value="Gcl-like"/>
</dbReference>
<feature type="region of interest" description="Disordered" evidence="2">
    <location>
        <begin position="19"/>
        <end position="50"/>
    </location>
</feature>
<dbReference type="SMART" id="SM00225">
    <property type="entry name" value="BTB"/>
    <property type="match status" value="1"/>
</dbReference>
<evidence type="ECO:0000256" key="2">
    <source>
        <dbReference type="SAM" id="MobiDB-lite"/>
    </source>
</evidence>
<dbReference type="AlphaFoldDB" id="A0A8S1HHT9"/>
<dbReference type="SUPFAM" id="SSF54695">
    <property type="entry name" value="POZ domain"/>
    <property type="match status" value="1"/>
</dbReference>
<dbReference type="PANTHER" id="PTHR23231:SF17">
    <property type="entry name" value="BTB DOMAIN-CONTAINING PROTEIN"/>
    <property type="match status" value="1"/>
</dbReference>
<proteinExistence type="predicted"/>
<dbReference type="PROSITE" id="PS50097">
    <property type="entry name" value="BTB"/>
    <property type="match status" value="1"/>
</dbReference>
<gene>
    <name evidence="4" type="ORF">CAUJ_LOCUS8739</name>
</gene>
<protein>
    <recommendedName>
        <fullName evidence="3">BTB domain-containing protein</fullName>
    </recommendedName>
</protein>
<feature type="domain" description="BTB" evidence="3">
    <location>
        <begin position="71"/>
        <end position="141"/>
    </location>
</feature>
<dbReference type="EMBL" id="CAJGYM010000030">
    <property type="protein sequence ID" value="CAD6192820.1"/>
    <property type="molecule type" value="Genomic_DNA"/>
</dbReference>
<feature type="compositionally biased region" description="Low complexity" evidence="2">
    <location>
        <begin position="40"/>
        <end position="49"/>
    </location>
</feature>
<dbReference type="OrthoDB" id="6359943at2759"/>
<keyword evidence="1" id="KW-0217">Developmental protein</keyword>
<sequence>MGNLITRFKQDPDEVESAGNLTDYEIQSSMKKNNRKRKSGNSQSDNSSSKITKLDTTSYVYDKLFMKGEGSDFSVIALGERWKLHKLYLKQCSYFEALLDGVWKDSGDEVLHLEINDENVTIEGLNAVFGSLYNNEILLDVENIGGILAAAFLVGLDSVIDRCSEMMSEGMTMHNVINFYQIAERYALLKVREKFSQVFGNKFLPFYEMSQDTERNE</sequence>
<dbReference type="Proteomes" id="UP000835052">
    <property type="component" value="Unassembled WGS sequence"/>
</dbReference>
<dbReference type="Pfam" id="PF00651">
    <property type="entry name" value="BTB"/>
    <property type="match status" value="1"/>
</dbReference>
<comment type="caution">
    <text evidence="4">The sequence shown here is derived from an EMBL/GenBank/DDBJ whole genome shotgun (WGS) entry which is preliminary data.</text>
</comment>
<dbReference type="Gene3D" id="3.30.710.10">
    <property type="entry name" value="Potassium Channel Kv1.1, Chain A"/>
    <property type="match status" value="1"/>
</dbReference>
<evidence type="ECO:0000256" key="1">
    <source>
        <dbReference type="ARBA" id="ARBA00022473"/>
    </source>
</evidence>
<evidence type="ECO:0000313" key="5">
    <source>
        <dbReference type="Proteomes" id="UP000835052"/>
    </source>
</evidence>
<dbReference type="GO" id="GO:0007281">
    <property type="term" value="P:germ cell development"/>
    <property type="evidence" value="ECO:0007669"/>
    <property type="project" value="InterPro"/>
</dbReference>
<dbReference type="InterPro" id="IPR000210">
    <property type="entry name" value="BTB/POZ_dom"/>
</dbReference>
<organism evidence="4 5">
    <name type="scientific">Caenorhabditis auriculariae</name>
    <dbReference type="NCBI Taxonomy" id="2777116"/>
    <lineage>
        <taxon>Eukaryota</taxon>
        <taxon>Metazoa</taxon>
        <taxon>Ecdysozoa</taxon>
        <taxon>Nematoda</taxon>
        <taxon>Chromadorea</taxon>
        <taxon>Rhabditida</taxon>
        <taxon>Rhabditina</taxon>
        <taxon>Rhabditomorpha</taxon>
        <taxon>Rhabditoidea</taxon>
        <taxon>Rhabditidae</taxon>
        <taxon>Peloderinae</taxon>
        <taxon>Caenorhabditis</taxon>
    </lineage>
</organism>
<dbReference type="InterPro" id="IPR011333">
    <property type="entry name" value="SKP1/BTB/POZ_sf"/>
</dbReference>
<dbReference type="PANTHER" id="PTHR23231">
    <property type="entry name" value="GERM CELL-LESS PROTEIN"/>
    <property type="match status" value="1"/>
</dbReference>
<name>A0A8S1HHT9_9PELO</name>
<evidence type="ECO:0000313" key="4">
    <source>
        <dbReference type="EMBL" id="CAD6192820.1"/>
    </source>
</evidence>